<evidence type="ECO:0000313" key="1">
    <source>
        <dbReference type="EMBL" id="KAJ7783511.1"/>
    </source>
</evidence>
<sequence length="204" mass="21793">MLINVALDLVAKTRASVMATALVGGRTVHSWAVLPPQMDILRPSVAQADQIRHVKYLLIDQNSALMKRNMASLSDALAIVRSPDKTPAAPFAGGALTSINTDSRGTDNIKCTGEYVAAPLCTPVNMTNLCPSVWAMPRGRLAMVLTPRLCSRGNIASTASTPTPPTSADEAQLATPVRRALLPARADTPLRGPRRLKIDLCFNQ</sequence>
<reference evidence="1" key="1">
    <citation type="submission" date="2023-03" db="EMBL/GenBank/DDBJ databases">
        <title>Massive genome expansion in bonnet fungi (Mycena s.s.) driven by repeated elements and novel gene families across ecological guilds.</title>
        <authorList>
            <consortium name="Lawrence Berkeley National Laboratory"/>
            <person name="Harder C.B."/>
            <person name="Miyauchi S."/>
            <person name="Viragh M."/>
            <person name="Kuo A."/>
            <person name="Thoen E."/>
            <person name="Andreopoulos B."/>
            <person name="Lu D."/>
            <person name="Skrede I."/>
            <person name="Drula E."/>
            <person name="Henrissat B."/>
            <person name="Morin E."/>
            <person name="Kohler A."/>
            <person name="Barry K."/>
            <person name="LaButti K."/>
            <person name="Morin E."/>
            <person name="Salamov A."/>
            <person name="Lipzen A."/>
            <person name="Mereny Z."/>
            <person name="Hegedus B."/>
            <person name="Baldrian P."/>
            <person name="Stursova M."/>
            <person name="Weitz H."/>
            <person name="Taylor A."/>
            <person name="Grigoriev I.V."/>
            <person name="Nagy L.G."/>
            <person name="Martin F."/>
            <person name="Kauserud H."/>
        </authorList>
    </citation>
    <scope>NUCLEOTIDE SEQUENCE</scope>
    <source>
        <strain evidence="1">CBHHK188m</strain>
    </source>
</reference>
<organism evidence="1 2">
    <name type="scientific">Mycena maculata</name>
    <dbReference type="NCBI Taxonomy" id="230809"/>
    <lineage>
        <taxon>Eukaryota</taxon>
        <taxon>Fungi</taxon>
        <taxon>Dikarya</taxon>
        <taxon>Basidiomycota</taxon>
        <taxon>Agaricomycotina</taxon>
        <taxon>Agaricomycetes</taxon>
        <taxon>Agaricomycetidae</taxon>
        <taxon>Agaricales</taxon>
        <taxon>Marasmiineae</taxon>
        <taxon>Mycenaceae</taxon>
        <taxon>Mycena</taxon>
    </lineage>
</organism>
<comment type="caution">
    <text evidence="1">The sequence shown here is derived from an EMBL/GenBank/DDBJ whole genome shotgun (WGS) entry which is preliminary data.</text>
</comment>
<name>A0AAD7KDL0_9AGAR</name>
<gene>
    <name evidence="1" type="ORF">DFH07DRAFT_948526</name>
</gene>
<accession>A0AAD7KDL0</accession>
<evidence type="ECO:0000313" key="2">
    <source>
        <dbReference type="Proteomes" id="UP001215280"/>
    </source>
</evidence>
<dbReference type="EMBL" id="JARJLG010000002">
    <property type="protein sequence ID" value="KAJ7783511.1"/>
    <property type="molecule type" value="Genomic_DNA"/>
</dbReference>
<dbReference type="Proteomes" id="UP001215280">
    <property type="component" value="Unassembled WGS sequence"/>
</dbReference>
<proteinExistence type="predicted"/>
<keyword evidence="2" id="KW-1185">Reference proteome</keyword>
<protein>
    <submittedName>
        <fullName evidence="1">Uncharacterized protein</fullName>
    </submittedName>
</protein>
<dbReference type="AlphaFoldDB" id="A0AAD7KDL0"/>